<dbReference type="InterPro" id="IPR007401">
    <property type="entry name" value="DUF454"/>
</dbReference>
<keyword evidence="1" id="KW-0472">Membrane</keyword>
<evidence type="ECO:0000313" key="2">
    <source>
        <dbReference type="EMBL" id="MCT9809059.1"/>
    </source>
</evidence>
<evidence type="ECO:0000313" key="3">
    <source>
        <dbReference type="Proteomes" id="UP001525968"/>
    </source>
</evidence>
<keyword evidence="3" id="KW-1185">Reference proteome</keyword>
<dbReference type="EMBL" id="JAODYH010000001">
    <property type="protein sequence ID" value="MCT9809059.1"/>
    <property type="molecule type" value="Genomic_DNA"/>
</dbReference>
<dbReference type="PIRSF" id="PIRSF016789">
    <property type="entry name" value="DUF454"/>
    <property type="match status" value="1"/>
</dbReference>
<dbReference type="RefSeq" id="WP_261497995.1">
    <property type="nucleotide sequence ID" value="NZ_JAODYH010000001.1"/>
</dbReference>
<dbReference type="Proteomes" id="UP001525968">
    <property type="component" value="Unassembled WGS sequence"/>
</dbReference>
<sequence length="137" mass="15353">MPETPVPAPTPPLQMLPSRPLRWLLQALAWLCLALGIAGVFIPGMPTTVFILLAGWAAARSSERMHRMLWQHRLFGPMLRDWAAGGRVSRRAKWSAAATMALGAVLVCWAPVPSWVRWFSLTSMACVLAWLWRRPEP</sequence>
<reference evidence="2 3" key="1">
    <citation type="submission" date="2022-09" db="EMBL/GenBank/DDBJ databases">
        <title>Draft genome of isolate Be4.</title>
        <authorList>
            <person name="Sanchez-Castro I."/>
            <person name="Martinez-Rodriguez P."/>
            <person name="Descostes M."/>
            <person name="Merroun M."/>
        </authorList>
    </citation>
    <scope>NUCLEOTIDE SEQUENCE [LARGE SCALE GENOMIC DNA]</scope>
    <source>
        <strain evidence="2 3">Be4</strain>
    </source>
</reference>
<gene>
    <name evidence="2" type="ORF">N0K08_00255</name>
</gene>
<feature type="transmembrane region" description="Helical" evidence="1">
    <location>
        <begin position="94"/>
        <end position="112"/>
    </location>
</feature>
<keyword evidence="1" id="KW-1133">Transmembrane helix</keyword>
<feature type="transmembrane region" description="Helical" evidence="1">
    <location>
        <begin position="27"/>
        <end position="59"/>
    </location>
</feature>
<accession>A0ABT2PH19</accession>
<dbReference type="Pfam" id="PF04304">
    <property type="entry name" value="DUF454"/>
    <property type="match status" value="1"/>
</dbReference>
<dbReference type="PANTHER" id="PTHR35813">
    <property type="entry name" value="INNER MEMBRANE PROTEIN YBAN"/>
    <property type="match status" value="1"/>
</dbReference>
<comment type="caution">
    <text evidence="2">The sequence shown here is derived from an EMBL/GenBank/DDBJ whole genome shotgun (WGS) entry which is preliminary data.</text>
</comment>
<dbReference type="SUPFAM" id="SSF82866">
    <property type="entry name" value="Multidrug efflux transporter AcrB transmembrane domain"/>
    <property type="match status" value="1"/>
</dbReference>
<keyword evidence="1" id="KW-0812">Transmembrane</keyword>
<name>A0ABT2PH19_9BURK</name>
<dbReference type="PANTHER" id="PTHR35813:SF1">
    <property type="entry name" value="INNER MEMBRANE PROTEIN YBAN"/>
    <property type="match status" value="1"/>
</dbReference>
<protein>
    <submittedName>
        <fullName evidence="2">YbaN family protein</fullName>
    </submittedName>
</protein>
<organism evidence="2 3">
    <name type="scientific">Acidovorax bellezanensis</name>
    <dbReference type="NCBI Taxonomy" id="2976702"/>
    <lineage>
        <taxon>Bacteria</taxon>
        <taxon>Pseudomonadati</taxon>
        <taxon>Pseudomonadota</taxon>
        <taxon>Betaproteobacteria</taxon>
        <taxon>Burkholderiales</taxon>
        <taxon>Comamonadaceae</taxon>
        <taxon>Acidovorax</taxon>
    </lineage>
</organism>
<proteinExistence type="predicted"/>
<evidence type="ECO:0000256" key="1">
    <source>
        <dbReference type="SAM" id="Phobius"/>
    </source>
</evidence>